<protein>
    <submittedName>
        <fullName evidence="1">Uncharacterized protein</fullName>
    </submittedName>
</protein>
<evidence type="ECO:0000313" key="2">
    <source>
        <dbReference type="Proteomes" id="UP000242682"/>
    </source>
</evidence>
<dbReference type="OrthoDB" id="2876795at2"/>
<dbReference type="Proteomes" id="UP000242682">
    <property type="component" value="Unassembled WGS sequence"/>
</dbReference>
<accession>A0A2P8H471</accession>
<gene>
    <name evidence="1" type="ORF">B0H99_103160</name>
</gene>
<reference evidence="1 2" key="1">
    <citation type="submission" date="2018-03" db="EMBL/GenBank/DDBJ databases">
        <title>Genomic Encyclopedia of Type Strains, Phase III (KMG-III): the genomes of soil and plant-associated and newly described type strains.</title>
        <authorList>
            <person name="Whitman W."/>
        </authorList>
    </citation>
    <scope>NUCLEOTIDE SEQUENCE [LARGE SCALE GENOMIC DNA]</scope>
    <source>
        <strain evidence="1 2">CGMCC 1.12259</strain>
    </source>
</reference>
<name>A0A2P8H471_9BACL</name>
<sequence>MRITWRPEWYGLDQTVIVGDIDYFYLSKNENAFAKGDASEENKKVYAEIIKIVHRELDEVKGLYTEELSYRIFLDHNSFIQVDAEENVGEVEYPLGCKIRDWEFEIELRIHKIFENSSLDCMNMCTEEALLAAKTQRAEKYKRLLNNQEY</sequence>
<organism evidence="1 2">
    <name type="scientific">Planomicrobium soli</name>
    <dbReference type="NCBI Taxonomy" id="1176648"/>
    <lineage>
        <taxon>Bacteria</taxon>
        <taxon>Bacillati</taxon>
        <taxon>Bacillota</taxon>
        <taxon>Bacilli</taxon>
        <taxon>Bacillales</taxon>
        <taxon>Caryophanaceae</taxon>
        <taxon>Planomicrobium</taxon>
    </lineage>
</organism>
<dbReference type="EMBL" id="PYAT01000003">
    <property type="protein sequence ID" value="PSL41026.1"/>
    <property type="molecule type" value="Genomic_DNA"/>
</dbReference>
<comment type="caution">
    <text evidence="1">The sequence shown here is derived from an EMBL/GenBank/DDBJ whole genome shotgun (WGS) entry which is preliminary data.</text>
</comment>
<evidence type="ECO:0000313" key="1">
    <source>
        <dbReference type="EMBL" id="PSL41026.1"/>
    </source>
</evidence>
<proteinExistence type="predicted"/>
<dbReference type="AlphaFoldDB" id="A0A2P8H471"/>
<keyword evidence="2" id="KW-1185">Reference proteome</keyword>
<dbReference type="RefSeq" id="WP_106532535.1">
    <property type="nucleotide sequence ID" value="NZ_PYAT01000003.1"/>
</dbReference>